<dbReference type="Pfam" id="PF25355">
    <property type="entry name" value="DUF7882"/>
    <property type="match status" value="1"/>
</dbReference>
<keyword evidence="5" id="KW-1185">Reference proteome</keyword>
<dbReference type="AlphaFoldDB" id="A0A162FWL5"/>
<dbReference type="Proteomes" id="UP000465031">
    <property type="component" value="Chromosome"/>
</dbReference>
<dbReference type="RefSeq" id="WP_068211888.1">
    <property type="nucleotide sequence ID" value="NZ_CP047186.1"/>
</dbReference>
<reference evidence="4" key="3">
    <citation type="submission" date="2019-12" db="EMBL/GenBank/DDBJ databases">
        <title>Complete and Draft Genome Sequences of New Strains and Members of Some Known Species of the Genus Rathayibacter isolated from Plants.</title>
        <authorList>
            <person name="Tarlachkov S.V."/>
            <person name="Starodumova I.P."/>
            <person name="Dorofeeva L.V."/>
            <person name="Prisyazhnaya N.V."/>
            <person name="Leyn S.A."/>
            <person name="Zlamal J.E."/>
            <person name="Elane M.L."/>
            <person name="Osterman A.L."/>
            <person name="Nadler S.A."/>
            <person name="Subbotin S.A."/>
            <person name="Evtushenko L.I."/>
        </authorList>
    </citation>
    <scope>NUCLEOTIDE SEQUENCE</scope>
    <source>
        <strain evidence="4">VKM Ac-2761</strain>
    </source>
</reference>
<feature type="region of interest" description="Disordered" evidence="1">
    <location>
        <begin position="93"/>
        <end position="112"/>
    </location>
</feature>
<dbReference type="InterPro" id="IPR057204">
    <property type="entry name" value="DUF7882"/>
</dbReference>
<dbReference type="EMBL" id="CP047186">
    <property type="protein sequence ID" value="QHC55001.1"/>
    <property type="molecule type" value="Genomic_DNA"/>
</dbReference>
<feature type="domain" description="DUF7882" evidence="2">
    <location>
        <begin position="1"/>
        <end position="97"/>
    </location>
</feature>
<keyword evidence="4" id="KW-0436">Ligase</keyword>
<reference evidence="6" key="2">
    <citation type="submission" date="2019-12" db="EMBL/GenBank/DDBJ databases">
        <title>Complete and draft genome sequences of new strains and members of some known species of the genus Rathayibacter isolated from plants.</title>
        <authorList>
            <person name="Tarlachkov S.V."/>
            <person name="Starodumova I.P."/>
            <person name="Dorofeeva L.V."/>
            <person name="Prisyazhnaya N.V."/>
            <person name="Leyn S."/>
            <person name="Zlamal J."/>
            <person name="Elan M."/>
            <person name="Osterman A.L."/>
            <person name="Nadler S."/>
            <person name="Subbotin S.A."/>
            <person name="Evtushenko L.I."/>
        </authorList>
    </citation>
    <scope>NUCLEOTIDE SEQUENCE [LARGE SCALE GENOMIC DNA]</scope>
    <source>
        <strain evidence="6">VKM Ac-2761</strain>
    </source>
</reference>
<dbReference type="GO" id="GO:0016874">
    <property type="term" value="F:ligase activity"/>
    <property type="evidence" value="ECO:0007669"/>
    <property type="project" value="UniProtKB-KW"/>
</dbReference>
<feature type="compositionally biased region" description="Pro residues" evidence="1">
    <location>
        <begin position="101"/>
        <end position="112"/>
    </location>
</feature>
<protein>
    <submittedName>
        <fullName evidence="4">ATP-dependent DNA ligase</fullName>
    </submittedName>
</protein>
<evidence type="ECO:0000313" key="4">
    <source>
        <dbReference type="EMBL" id="QHC55001.1"/>
    </source>
</evidence>
<evidence type="ECO:0000313" key="3">
    <source>
        <dbReference type="EMBL" id="KZX20640.1"/>
    </source>
</evidence>
<evidence type="ECO:0000313" key="6">
    <source>
        <dbReference type="Proteomes" id="UP000465031"/>
    </source>
</evidence>
<dbReference type="Proteomes" id="UP000076717">
    <property type="component" value="Unassembled WGS sequence"/>
</dbReference>
<dbReference type="PATRIC" id="fig|1671680.3.peg.2379"/>
<gene>
    <name evidence="3" type="ORF">ACH61_02234</name>
    <name evidence="4" type="ORF">GSU10_04670</name>
</gene>
<organism evidence="3 5">
    <name type="scientific">Rathayibacter tanaceti</name>
    <dbReference type="NCBI Taxonomy" id="1671680"/>
    <lineage>
        <taxon>Bacteria</taxon>
        <taxon>Bacillati</taxon>
        <taxon>Actinomycetota</taxon>
        <taxon>Actinomycetes</taxon>
        <taxon>Micrococcales</taxon>
        <taxon>Microbacteriaceae</taxon>
        <taxon>Rathayibacter</taxon>
    </lineage>
</organism>
<evidence type="ECO:0000313" key="5">
    <source>
        <dbReference type="Proteomes" id="UP000076717"/>
    </source>
</evidence>
<evidence type="ECO:0000259" key="2">
    <source>
        <dbReference type="Pfam" id="PF25355"/>
    </source>
</evidence>
<dbReference type="OrthoDB" id="5123855at2"/>
<sequence>MGKLLYGASGVEIEFDDRTLTHVQIVIANKLRRRESFFFSWRDDPAVGDGRSSIWLDPSVPLYFKYFGGRVPSINRTWIDLLTVSANSSGGLQLVQEPDAAPTPPPKGEQGA</sequence>
<dbReference type="KEGG" id="rte:GSU10_04670"/>
<proteinExistence type="predicted"/>
<dbReference type="EMBL" id="LIIN01000082">
    <property type="protein sequence ID" value="KZX20640.1"/>
    <property type="molecule type" value="Genomic_DNA"/>
</dbReference>
<reference evidence="3 5" key="1">
    <citation type="submission" date="2015-08" db="EMBL/GenBank/DDBJ databases">
        <title>Draft Genome Sequence of Rathayibacter sp. Strain VKM Ac-2596 Isolated from Leaf Gall Induced by Plant-Parasitic Nematodes.</title>
        <authorList>
            <person name="Vasilenko O.V."/>
            <person name="Starodumova I.P."/>
            <person name="Tarlachkov S.V."/>
            <person name="Dorofeeva L.V."/>
            <person name="Evtushenko L.I."/>
        </authorList>
    </citation>
    <scope>NUCLEOTIDE SEQUENCE [LARGE SCALE GENOMIC DNA]</scope>
    <source>
        <strain evidence="3 5">VKM Ac-2596</strain>
    </source>
</reference>
<accession>A0A162FWL5</accession>
<name>A0A162FWL5_9MICO</name>
<evidence type="ECO:0000256" key="1">
    <source>
        <dbReference type="SAM" id="MobiDB-lite"/>
    </source>
</evidence>